<dbReference type="EMBL" id="CAMXCT010002312">
    <property type="protein sequence ID" value="CAI3997254.1"/>
    <property type="molecule type" value="Genomic_DNA"/>
</dbReference>
<feature type="region of interest" description="Disordered" evidence="2">
    <location>
        <begin position="966"/>
        <end position="1011"/>
    </location>
</feature>
<dbReference type="Gene3D" id="4.10.60.10">
    <property type="entry name" value="Zinc finger, CCHC-type"/>
    <property type="match status" value="1"/>
</dbReference>
<feature type="region of interest" description="Disordered" evidence="2">
    <location>
        <begin position="150"/>
        <end position="179"/>
    </location>
</feature>
<dbReference type="InterPro" id="IPR013103">
    <property type="entry name" value="RVT_2"/>
</dbReference>
<dbReference type="SMART" id="SM00343">
    <property type="entry name" value="ZnF_C2HC"/>
    <property type="match status" value="1"/>
</dbReference>
<evidence type="ECO:0000259" key="4">
    <source>
        <dbReference type="PROSITE" id="PS50994"/>
    </source>
</evidence>
<keyword evidence="8" id="KW-1185">Reference proteome</keyword>
<feature type="compositionally biased region" description="Polar residues" evidence="2">
    <location>
        <begin position="104"/>
        <end position="121"/>
    </location>
</feature>
<evidence type="ECO:0000313" key="6">
    <source>
        <dbReference type="EMBL" id="CAL1150629.1"/>
    </source>
</evidence>
<keyword evidence="1" id="KW-0862">Zinc</keyword>
<evidence type="ECO:0000256" key="1">
    <source>
        <dbReference type="PROSITE-ProRule" id="PRU00047"/>
    </source>
</evidence>
<evidence type="ECO:0000313" key="8">
    <source>
        <dbReference type="Proteomes" id="UP001152797"/>
    </source>
</evidence>
<dbReference type="Gene3D" id="3.30.420.10">
    <property type="entry name" value="Ribonuclease H-like superfamily/Ribonuclease H"/>
    <property type="match status" value="1"/>
</dbReference>
<proteinExistence type="predicted"/>
<dbReference type="GO" id="GO:0008270">
    <property type="term" value="F:zinc ion binding"/>
    <property type="evidence" value="ECO:0007669"/>
    <property type="project" value="UniProtKB-KW"/>
</dbReference>
<feature type="domain" description="Integrase catalytic" evidence="4">
    <location>
        <begin position="616"/>
        <end position="782"/>
    </location>
</feature>
<dbReference type="InterPro" id="IPR001584">
    <property type="entry name" value="Integrase_cat-core"/>
</dbReference>
<dbReference type="PROSITE" id="PS50994">
    <property type="entry name" value="INTEGRASE"/>
    <property type="match status" value="1"/>
</dbReference>
<dbReference type="InterPro" id="IPR036397">
    <property type="entry name" value="RNaseH_sf"/>
</dbReference>
<evidence type="ECO:0000313" key="5">
    <source>
        <dbReference type="EMBL" id="CAI3997254.1"/>
    </source>
</evidence>
<dbReference type="PANTHER" id="PTHR37984:SF5">
    <property type="entry name" value="PROTEIN NYNRIN-LIKE"/>
    <property type="match status" value="1"/>
</dbReference>
<dbReference type="InterPro" id="IPR001878">
    <property type="entry name" value="Znf_CCHC"/>
</dbReference>
<dbReference type="SUPFAM" id="SSF53098">
    <property type="entry name" value="Ribonuclease H-like"/>
    <property type="match status" value="1"/>
</dbReference>
<dbReference type="EMBL" id="CAMXCT020002312">
    <property type="protein sequence ID" value="CAL1150629.1"/>
    <property type="molecule type" value="Genomic_DNA"/>
</dbReference>
<gene>
    <name evidence="5" type="ORF">C1SCF055_LOCUS23657</name>
</gene>
<dbReference type="Pfam" id="PF07727">
    <property type="entry name" value="RVT_2"/>
    <property type="match status" value="1"/>
</dbReference>
<protein>
    <submittedName>
        <fullName evidence="7">Retrovirus-related Pol polyprotein from transposon RE1 (Retro element 1) (AtRE1)</fullName>
    </submittedName>
</protein>
<dbReference type="PANTHER" id="PTHR37984">
    <property type="entry name" value="PROTEIN CBG26694"/>
    <property type="match status" value="1"/>
</dbReference>
<evidence type="ECO:0000259" key="3">
    <source>
        <dbReference type="PROSITE" id="PS50158"/>
    </source>
</evidence>
<dbReference type="GO" id="GO:0015074">
    <property type="term" value="P:DNA integration"/>
    <property type="evidence" value="ECO:0007669"/>
    <property type="project" value="InterPro"/>
</dbReference>
<dbReference type="GO" id="GO:0003676">
    <property type="term" value="F:nucleic acid binding"/>
    <property type="evidence" value="ECO:0007669"/>
    <property type="project" value="InterPro"/>
</dbReference>
<dbReference type="EMBL" id="CAMXCT030002312">
    <property type="protein sequence ID" value="CAL4784566.1"/>
    <property type="molecule type" value="Genomic_DNA"/>
</dbReference>
<accession>A0A9P1CT47</accession>
<feature type="compositionally biased region" description="Basic and acidic residues" evidence="2">
    <location>
        <begin position="998"/>
        <end position="1011"/>
    </location>
</feature>
<evidence type="ECO:0000313" key="7">
    <source>
        <dbReference type="EMBL" id="CAL4784566.1"/>
    </source>
</evidence>
<dbReference type="OrthoDB" id="411615at2759"/>
<feature type="compositionally biased region" description="Polar residues" evidence="2">
    <location>
        <begin position="987"/>
        <end position="996"/>
    </location>
</feature>
<evidence type="ECO:0000256" key="2">
    <source>
        <dbReference type="SAM" id="MobiDB-lite"/>
    </source>
</evidence>
<sequence>MEQFLSENDEDALVVQQFEDALIDTIQSDGEMNAFMNSYVEARRKLTEKAKFRGFWPVRSKGGGKKGKSKGFNARGRKPLAVRIAESECRLCGQKGHWKAECPQKSQNATTGSSLGSRTQPTNMMISATDADDDEADVFLVESLVHDASDVLQSVQDPKNEDGTSETNPSPECWSNDSVHASADGFQVSSVQPAAPTDALLQKASMNAPETPANEQSVLFATHQTIGILDLGASQTVMGRYQVDEFLELLPEAARCRVFEQPVDMSFRFGNNSVVPCRVALMVPVDRFWIKIAVVDTKTPFLISNNVCRSLGAVIDTTNQTICFRELDCTMPLTLSGKKLFLLDFSELVSLRPPRPAESDKTPMLKAENVCSCQSEQSQFPSSVSHQDALKINTESLEIGSARQVKQLPKFSGINPTISPPRLPIHCRVRVAMSLNNLADRFAAVQEMQNKSSKEQTLMALSMEELQNLTIKFGTAKAGLTFKEVVETDPKYCQWFLRQWGSSSKSEHQEFLFFLNMWTERKEFENGINGSKTGAQLPVKPQPKAGGKAHGASSTGMPIDLEIDEEPWDQVSLAESLMPPKMMNRIDQLENVLMQVVSQLQSLTPPATAEPKISRPASLPEPREFNDCVGCDLVTWTSRAGKQFQFLHMIDAATNFQIAAPIFRTDAESMFETMQDCWFHWAGPCQQLIVDNASPICSDQFAEYAQGQNIHLRVIAAFAHWQNGKTERHGDILQHMLEKFDVDREIKTDLEFRQALRLCCQAKNSLARSKGYTPEILVLGKSRKMPGSLCEDHADPAHYLADSESPEGLAFRQHLEYRELARKAFVQTDNSDRLRRAFLRRQRPHRGHFASGAFVMFWRPGRGEIKGKWHGPARIIIQESENVIWISFSSRVYRVAPEHVRFLSEREAHQYSTTLEATNMSPPPKELGKGVFQYEDLTGFQGVPPDNMNHENMPGNEMPLEAAPAVDATPEAKSQPDSEPCMPPASQADSEYTPTTPLHEETNDNPELKPEEVPVPEADDLMLEDVWVCQTDKIMRIHNKPRFSAFDPSSCTDCPVDILHLSDTRVTTGTTPTGAVWLEHDMWGCPENAWCKDQPWTGVSVFIVVPDAGQAILFCEDVMHDLDATDAAIEGKNRKAKARLVVLGYMDPNITEIPRDSPTLQRDSRSLLLQYCAARRWKIRSFDVKTAFLRGSRRDDRVLGIEPPNELREKLQLKENETCELLKSAYGLVNAPYLWYVELKECLLSLNFQISPLDPCLFPLVDEHGAVHGLIGIHVDDGLCAGDEVFDRALQQLEIRYPFGSKRDTNFTFTGIQLTQDKQFNIFLSQRDYIFAIEAIPIERQRRKQESLPVTEGERQNLRGLIGSLQYAATNTRPDLSARLSFLQSKINCATIKDLLEANRLLGDAKTHADMSIKIASMPCDDIRIVAYSDASFATREKLHSQKGGLFLATHKDIFDQKSAIASPLSWYSKKIDRVVASTLASETYALSSAVDTANWLRLMWEWIKNPSIPWRNPERVWMKAPPGIAVMDCKSLFDVISKNTTPQCQEHRTLIEALVIKDHIQSGVTPYWVHSAAQLSDALTKIMDNFRLREFLKQGKTCLHDIDETLKQRADRKAFKTWLSETVSNTVHPYEAPTPPG</sequence>
<feature type="region of interest" description="Disordered" evidence="2">
    <location>
        <begin position="100"/>
        <end position="121"/>
    </location>
</feature>
<organism evidence="5">
    <name type="scientific">Cladocopium goreaui</name>
    <dbReference type="NCBI Taxonomy" id="2562237"/>
    <lineage>
        <taxon>Eukaryota</taxon>
        <taxon>Sar</taxon>
        <taxon>Alveolata</taxon>
        <taxon>Dinophyceae</taxon>
        <taxon>Suessiales</taxon>
        <taxon>Symbiodiniaceae</taxon>
        <taxon>Cladocopium</taxon>
    </lineage>
</organism>
<dbReference type="SUPFAM" id="SSF57756">
    <property type="entry name" value="Retrovirus zinc finger-like domains"/>
    <property type="match status" value="1"/>
</dbReference>
<feature type="region of interest" description="Disordered" evidence="2">
    <location>
        <begin position="527"/>
        <end position="554"/>
    </location>
</feature>
<keyword evidence="1" id="KW-0479">Metal-binding</keyword>
<dbReference type="Pfam" id="PF00098">
    <property type="entry name" value="zf-CCHC"/>
    <property type="match status" value="1"/>
</dbReference>
<reference evidence="6" key="2">
    <citation type="submission" date="2024-04" db="EMBL/GenBank/DDBJ databases">
        <authorList>
            <person name="Chen Y."/>
            <person name="Shah S."/>
            <person name="Dougan E. K."/>
            <person name="Thang M."/>
            <person name="Chan C."/>
        </authorList>
    </citation>
    <scope>NUCLEOTIDE SEQUENCE [LARGE SCALE GENOMIC DNA]</scope>
</reference>
<reference evidence="5" key="1">
    <citation type="submission" date="2022-10" db="EMBL/GenBank/DDBJ databases">
        <authorList>
            <person name="Chen Y."/>
            <person name="Dougan E. K."/>
            <person name="Chan C."/>
            <person name="Rhodes N."/>
            <person name="Thang M."/>
        </authorList>
    </citation>
    <scope>NUCLEOTIDE SEQUENCE</scope>
</reference>
<dbReference type="Proteomes" id="UP001152797">
    <property type="component" value="Unassembled WGS sequence"/>
</dbReference>
<name>A0A9P1CT47_9DINO</name>
<dbReference type="PROSITE" id="PS50158">
    <property type="entry name" value="ZF_CCHC"/>
    <property type="match status" value="1"/>
</dbReference>
<feature type="compositionally biased region" description="Polar residues" evidence="2">
    <location>
        <begin position="165"/>
        <end position="179"/>
    </location>
</feature>
<dbReference type="InterPro" id="IPR050951">
    <property type="entry name" value="Retrovirus_Pol_polyprotein"/>
</dbReference>
<feature type="domain" description="CCHC-type" evidence="3">
    <location>
        <begin position="89"/>
        <end position="104"/>
    </location>
</feature>
<dbReference type="InterPro" id="IPR012337">
    <property type="entry name" value="RNaseH-like_sf"/>
</dbReference>
<dbReference type="InterPro" id="IPR036875">
    <property type="entry name" value="Znf_CCHC_sf"/>
</dbReference>
<keyword evidence="1" id="KW-0863">Zinc-finger</keyword>
<comment type="caution">
    <text evidence="5">The sequence shown here is derived from an EMBL/GenBank/DDBJ whole genome shotgun (WGS) entry which is preliminary data.</text>
</comment>